<feature type="compositionally biased region" description="Basic and acidic residues" evidence="1">
    <location>
        <begin position="167"/>
        <end position="182"/>
    </location>
</feature>
<dbReference type="EMBL" id="RSCE01000004">
    <property type="protein sequence ID" value="RSH83452.1"/>
    <property type="molecule type" value="Genomic_DNA"/>
</dbReference>
<sequence length="201" mass="19906">MAGFILGAGSGVLAGAAVYFTLANDIRQNTAIAQAELTRNSALLQHSFEPAPAVAAAARVGPAYPTSQDFGSLVRQRWNQVISGAVAGVRDTDWTRVGSAALGGASEVAGRIGSAASSVSDSVGAATNSAASSAPATATQAAASDIAGVGAGVIGAGAAVAVPTDQVKEDKKKLDALRRDTAVDAPARPSPKITDAPKRLV</sequence>
<accession>A0A427XX98</accession>
<name>A0A427XX98_9TREE</name>
<proteinExistence type="predicted"/>
<keyword evidence="3" id="KW-1185">Reference proteome</keyword>
<dbReference type="GeneID" id="39591680"/>
<reference evidence="2 3" key="1">
    <citation type="submission" date="2018-11" db="EMBL/GenBank/DDBJ databases">
        <title>Genome sequence of Apiotrichum porosum DSM 27194.</title>
        <authorList>
            <person name="Aliyu H."/>
            <person name="Gorte O."/>
            <person name="Ochsenreither K."/>
        </authorList>
    </citation>
    <scope>NUCLEOTIDE SEQUENCE [LARGE SCALE GENOMIC DNA]</scope>
    <source>
        <strain evidence="2 3">DSM 27194</strain>
    </source>
</reference>
<comment type="caution">
    <text evidence="2">The sequence shown here is derived from an EMBL/GenBank/DDBJ whole genome shotgun (WGS) entry which is preliminary data.</text>
</comment>
<evidence type="ECO:0000313" key="2">
    <source>
        <dbReference type="EMBL" id="RSH83452.1"/>
    </source>
</evidence>
<gene>
    <name evidence="2" type="ORF">EHS24_007137</name>
</gene>
<dbReference type="AlphaFoldDB" id="A0A427XX98"/>
<protein>
    <submittedName>
        <fullName evidence="2">Uncharacterized protein</fullName>
    </submittedName>
</protein>
<dbReference type="Proteomes" id="UP000279236">
    <property type="component" value="Unassembled WGS sequence"/>
</dbReference>
<feature type="region of interest" description="Disordered" evidence="1">
    <location>
        <begin position="167"/>
        <end position="201"/>
    </location>
</feature>
<evidence type="ECO:0000256" key="1">
    <source>
        <dbReference type="SAM" id="MobiDB-lite"/>
    </source>
</evidence>
<organism evidence="2 3">
    <name type="scientific">Apiotrichum porosum</name>
    <dbReference type="NCBI Taxonomy" id="105984"/>
    <lineage>
        <taxon>Eukaryota</taxon>
        <taxon>Fungi</taxon>
        <taxon>Dikarya</taxon>
        <taxon>Basidiomycota</taxon>
        <taxon>Agaricomycotina</taxon>
        <taxon>Tremellomycetes</taxon>
        <taxon>Trichosporonales</taxon>
        <taxon>Trichosporonaceae</taxon>
        <taxon>Apiotrichum</taxon>
    </lineage>
</organism>
<evidence type="ECO:0000313" key="3">
    <source>
        <dbReference type="Proteomes" id="UP000279236"/>
    </source>
</evidence>
<dbReference type="RefSeq" id="XP_028477404.1">
    <property type="nucleotide sequence ID" value="XM_028622512.1"/>
</dbReference>